<dbReference type="PANTHER" id="PTHR11365">
    <property type="entry name" value="5-OXOPROLINASE RELATED"/>
    <property type="match status" value="1"/>
</dbReference>
<dbReference type="InterPro" id="IPR043129">
    <property type="entry name" value="ATPase_NBD"/>
</dbReference>
<evidence type="ECO:0000313" key="5">
    <source>
        <dbReference type="Proteomes" id="UP000831327"/>
    </source>
</evidence>
<dbReference type="InterPro" id="IPR049517">
    <property type="entry name" value="ACX-like_C"/>
</dbReference>
<feature type="domain" description="Hydantoinase/oxoprolinase N-terminal" evidence="2">
    <location>
        <begin position="7"/>
        <end position="185"/>
    </location>
</feature>
<keyword evidence="5" id="KW-1185">Reference proteome</keyword>
<dbReference type="EMBL" id="AP025637">
    <property type="protein sequence ID" value="BDG71234.1"/>
    <property type="molecule type" value="Genomic_DNA"/>
</dbReference>
<dbReference type="RefSeq" id="WP_244458518.1">
    <property type="nucleotide sequence ID" value="NZ_AP025637.1"/>
</dbReference>
<organism evidence="4 5">
    <name type="scientific">Roseomonas fluvialis</name>
    <dbReference type="NCBI Taxonomy" id="1750527"/>
    <lineage>
        <taxon>Bacteria</taxon>
        <taxon>Pseudomonadati</taxon>
        <taxon>Pseudomonadota</taxon>
        <taxon>Alphaproteobacteria</taxon>
        <taxon>Acetobacterales</taxon>
        <taxon>Roseomonadaceae</taxon>
        <taxon>Roseomonas</taxon>
    </lineage>
</organism>
<feature type="domain" description="Acetophenone carboxylase-like C-terminal" evidence="3">
    <location>
        <begin position="533"/>
        <end position="684"/>
    </location>
</feature>
<protein>
    <submittedName>
        <fullName evidence="4">Methylhydantoinase</fullName>
    </submittedName>
</protein>
<feature type="domain" description="Hydantoinase A/oxoprolinase" evidence="1">
    <location>
        <begin position="206"/>
        <end position="497"/>
    </location>
</feature>
<evidence type="ECO:0000313" key="4">
    <source>
        <dbReference type="EMBL" id="BDG71234.1"/>
    </source>
</evidence>
<dbReference type="Proteomes" id="UP000831327">
    <property type="component" value="Chromosome"/>
</dbReference>
<proteinExistence type="predicted"/>
<gene>
    <name evidence="4" type="ORF">Rmf_11630</name>
</gene>
<dbReference type="InterPro" id="IPR008040">
    <property type="entry name" value="Hydant_A_N"/>
</dbReference>
<evidence type="ECO:0000259" key="3">
    <source>
        <dbReference type="Pfam" id="PF19278"/>
    </source>
</evidence>
<dbReference type="Pfam" id="PF19278">
    <property type="entry name" value="Hydant_A_C"/>
    <property type="match status" value="1"/>
</dbReference>
<sequence length="692" mass="72424">MTAAPFRIGVDIGGTFTDFVLLDTRDGHLRNGKVLTTPAAPEQAVLVGIRQLLDAHGITPVEVQHVIHGTTLVANALIERRGVPTGLITTDGFRDVIEIGTELRHDTYDLFMRVPEPLVPRRRRVEIPERILPDGGIHTPLDEAAARAAARELAAQGAQAVAICFLHAFRNPAHERRMAEIIAKEAPGLTLCLSSDVVPEIGEYERASTTICNAYVLPVFRRYLTQLGDGLRELGLAGPLYLMLSDGGTVGEQTAARHPIRLVQSGPAGGVRATALYGAAAGASDILCFDMGGTTAKAALIEAGEPLRSLDFEVARVDRFRKGSGLPLKVPVIEMIEIGAGGGSIAQVDRLGLIRVGPESASSDPGPACYGLGGTRPTVTDADLVLGYLGAGSFLGGDMRLDVAAAERALREHLAAPLGLSVVEAAWALHETVNGNMAQAAAIHALEKARRIEAFTMVPIGGAGPVHAAQVCRKLGIARLVAPAGAGVASAFGFLASPISFAFVRGWVAPLASLDFDGLHAMVGAMEAEGLAMLAEAGVPAAAATRRVIGAMRYAGQGFQVEAELPAASIATGDRDALRAAFERQYLQQYGRTESALPVECVSWQVIMAGPVPVVATATPAPAGASAAPRLRPAYFAEAGGFVETPVIDRASLRPGDRVTGPALIEERESTLVLPPRTEAVVDTALNLVVTL</sequence>
<evidence type="ECO:0000259" key="2">
    <source>
        <dbReference type="Pfam" id="PF05378"/>
    </source>
</evidence>
<name>A0ABN6NXU0_9PROT</name>
<dbReference type="SUPFAM" id="SSF53067">
    <property type="entry name" value="Actin-like ATPase domain"/>
    <property type="match status" value="1"/>
</dbReference>
<accession>A0ABN6NXU0</accession>
<evidence type="ECO:0000259" key="1">
    <source>
        <dbReference type="Pfam" id="PF01968"/>
    </source>
</evidence>
<dbReference type="InterPro" id="IPR002821">
    <property type="entry name" value="Hydantoinase_A"/>
</dbReference>
<dbReference type="Pfam" id="PF05378">
    <property type="entry name" value="Hydant_A_N"/>
    <property type="match status" value="1"/>
</dbReference>
<dbReference type="PANTHER" id="PTHR11365:SF23">
    <property type="entry name" value="HYPOTHETICAL 5-OXOPROLINASE (EUROFUNG)-RELATED"/>
    <property type="match status" value="1"/>
</dbReference>
<reference evidence="4 5" key="1">
    <citation type="journal article" date="2016" name="Microbes Environ.">
        <title>Phylogenetically diverse aerobic anoxygenic phototrophic bacteria isolated from epilithic biofilms in Tama river, Japan.</title>
        <authorList>
            <person name="Hirose S."/>
            <person name="Matsuura K."/>
            <person name="Haruta S."/>
        </authorList>
    </citation>
    <scope>NUCLEOTIDE SEQUENCE [LARGE SCALE GENOMIC DNA]</scope>
    <source>
        <strain evidence="4 5">S08</strain>
    </source>
</reference>
<dbReference type="InterPro" id="IPR045079">
    <property type="entry name" value="Oxoprolinase-like"/>
</dbReference>
<dbReference type="Pfam" id="PF01968">
    <property type="entry name" value="Hydantoinase_A"/>
    <property type="match status" value="1"/>
</dbReference>